<evidence type="ECO:0000313" key="5">
    <source>
        <dbReference type="WBParaSite" id="sdigi.contig60.g3245.t1"/>
    </source>
</evidence>
<keyword evidence="4" id="KW-1185">Reference proteome</keyword>
<proteinExistence type="predicted"/>
<evidence type="ECO:0000256" key="3">
    <source>
        <dbReference type="PROSITE-ProRule" id="PRU00221"/>
    </source>
</evidence>
<feature type="repeat" description="WD" evidence="3">
    <location>
        <begin position="296"/>
        <end position="337"/>
    </location>
</feature>
<evidence type="ECO:0000256" key="2">
    <source>
        <dbReference type="ARBA" id="ARBA00022737"/>
    </source>
</evidence>
<organism evidence="4 5">
    <name type="scientific">Setaria digitata</name>
    <dbReference type="NCBI Taxonomy" id="48799"/>
    <lineage>
        <taxon>Eukaryota</taxon>
        <taxon>Metazoa</taxon>
        <taxon>Ecdysozoa</taxon>
        <taxon>Nematoda</taxon>
        <taxon>Chromadorea</taxon>
        <taxon>Rhabditida</taxon>
        <taxon>Spirurina</taxon>
        <taxon>Spiruromorpha</taxon>
        <taxon>Filarioidea</taxon>
        <taxon>Setariidae</taxon>
        <taxon>Setaria</taxon>
    </lineage>
</organism>
<dbReference type="Proteomes" id="UP000887581">
    <property type="component" value="Unplaced"/>
</dbReference>
<protein>
    <submittedName>
        <fullName evidence="5">Anaphase-promoting complex subunit 4 WD40 domain-containing protein</fullName>
    </submittedName>
</protein>
<dbReference type="PROSITE" id="PS50082">
    <property type="entry name" value="WD_REPEATS_2"/>
    <property type="match status" value="2"/>
</dbReference>
<dbReference type="GO" id="GO:0005656">
    <property type="term" value="C:nuclear pre-replicative complex"/>
    <property type="evidence" value="ECO:0007669"/>
    <property type="project" value="TreeGrafter"/>
</dbReference>
<evidence type="ECO:0000256" key="1">
    <source>
        <dbReference type="ARBA" id="ARBA00022574"/>
    </source>
</evidence>
<dbReference type="Gene3D" id="2.130.10.10">
    <property type="entry name" value="YVTN repeat-like/Quinoprotein amine dehydrogenase"/>
    <property type="match status" value="2"/>
</dbReference>
<sequence>MVSISYLIPLSTSSDNNIFNGTIRIKGCEVIAGPVGGSRREQELEDGKTQDASWKESGNWLTMLDDAEFLLVASETSDPYATLLISPKLGVSHWSYKGNELQGSVIGSVELFRNNYLIVAAKDKPLLHVVSMDNSKHLHVKSVLPRPVRHLVVTPDGGILFAAVNNQIYIWIVSTGELVTVVNAHYRTISGLVLSSDGSLLVTGAEDGSVCVFVIAELISGDPSLERAVPFREWRAHSLAISCDVALSSCAIDPAESRLFLGTADGALAQLDLYSLNKTEISVVIEAEGTGNLLLFSHHSAELVRLDINHDGTLLASGDVCGVYVIWDILSRQCLKTSSLKGPICKLRFNMPLEVLRKNEKKKRMLPVASLKRQKRGNLPTLVLLKDGMLSEKAPSFVVQFESN</sequence>
<dbReference type="GO" id="GO:0006261">
    <property type="term" value="P:DNA-templated DNA replication"/>
    <property type="evidence" value="ECO:0007669"/>
    <property type="project" value="TreeGrafter"/>
</dbReference>
<dbReference type="GO" id="GO:0006364">
    <property type="term" value="P:rRNA processing"/>
    <property type="evidence" value="ECO:0007669"/>
    <property type="project" value="TreeGrafter"/>
</dbReference>
<feature type="repeat" description="WD" evidence="3">
    <location>
        <begin position="182"/>
        <end position="213"/>
    </location>
</feature>
<dbReference type="WBParaSite" id="sdigi.contig60.g3245.t1">
    <property type="protein sequence ID" value="sdigi.contig60.g3245.t1"/>
    <property type="gene ID" value="sdigi.contig60.g3245"/>
</dbReference>
<dbReference type="InterPro" id="IPR045227">
    <property type="entry name" value="WDR18/Ipi3/RID3"/>
</dbReference>
<dbReference type="SMART" id="SM00320">
    <property type="entry name" value="WD40"/>
    <property type="match status" value="4"/>
</dbReference>
<dbReference type="PANTHER" id="PTHR18763:SF0">
    <property type="entry name" value="WD REPEAT-CONTAINING PROTEIN 18"/>
    <property type="match status" value="1"/>
</dbReference>
<keyword evidence="1 3" id="KW-0853">WD repeat</keyword>
<dbReference type="InterPro" id="IPR036322">
    <property type="entry name" value="WD40_repeat_dom_sf"/>
</dbReference>
<dbReference type="InterPro" id="IPR015943">
    <property type="entry name" value="WD40/YVTN_repeat-like_dom_sf"/>
</dbReference>
<name>A0A915Q5D2_9BILA</name>
<dbReference type="PANTHER" id="PTHR18763">
    <property type="entry name" value="WD-REPEAT PROTEIN 18"/>
    <property type="match status" value="1"/>
</dbReference>
<keyword evidence="2" id="KW-0677">Repeat</keyword>
<dbReference type="SUPFAM" id="SSF50978">
    <property type="entry name" value="WD40 repeat-like"/>
    <property type="match status" value="1"/>
</dbReference>
<evidence type="ECO:0000313" key="4">
    <source>
        <dbReference type="Proteomes" id="UP000887581"/>
    </source>
</evidence>
<reference evidence="5" key="1">
    <citation type="submission" date="2022-11" db="UniProtKB">
        <authorList>
            <consortium name="WormBaseParasite"/>
        </authorList>
    </citation>
    <scope>IDENTIFICATION</scope>
</reference>
<dbReference type="AlphaFoldDB" id="A0A915Q5D2"/>
<dbReference type="GO" id="GO:0120330">
    <property type="term" value="C:rixosome complex"/>
    <property type="evidence" value="ECO:0007669"/>
    <property type="project" value="TreeGrafter"/>
</dbReference>
<accession>A0A915Q5D2</accession>
<dbReference type="InterPro" id="IPR001680">
    <property type="entry name" value="WD40_rpt"/>
</dbReference>
<dbReference type="Pfam" id="PF00400">
    <property type="entry name" value="WD40"/>
    <property type="match status" value="1"/>
</dbReference>